<dbReference type="InterPro" id="IPR036188">
    <property type="entry name" value="FAD/NAD-bd_sf"/>
</dbReference>
<dbReference type="InterPro" id="IPR002937">
    <property type="entry name" value="Amino_oxidase"/>
</dbReference>
<organism evidence="2 3">
    <name type="scientific">Mongoliitalea lutea</name>
    <dbReference type="NCBI Taxonomy" id="849756"/>
    <lineage>
        <taxon>Bacteria</taxon>
        <taxon>Pseudomonadati</taxon>
        <taxon>Bacteroidota</taxon>
        <taxon>Cytophagia</taxon>
        <taxon>Cytophagales</taxon>
        <taxon>Cyclobacteriaceae</taxon>
        <taxon>Mongoliitalea</taxon>
    </lineage>
</organism>
<evidence type="ECO:0000313" key="2">
    <source>
        <dbReference type="EMBL" id="GHB24439.1"/>
    </source>
</evidence>
<dbReference type="Gene3D" id="3.50.50.60">
    <property type="entry name" value="FAD/NAD(P)-binding domain"/>
    <property type="match status" value="2"/>
</dbReference>
<evidence type="ECO:0000259" key="1">
    <source>
        <dbReference type="Pfam" id="PF01593"/>
    </source>
</evidence>
<dbReference type="AlphaFoldDB" id="A0A8J3CUV5"/>
<reference evidence="2" key="2">
    <citation type="submission" date="2020-09" db="EMBL/GenBank/DDBJ databases">
        <authorList>
            <person name="Sun Q."/>
            <person name="Kim S."/>
        </authorList>
    </citation>
    <scope>NUCLEOTIDE SEQUENCE</scope>
    <source>
        <strain evidence="2">KCTC 23224</strain>
    </source>
</reference>
<name>A0A8J3CUV5_9BACT</name>
<dbReference type="GO" id="GO:0016491">
    <property type="term" value="F:oxidoreductase activity"/>
    <property type="evidence" value="ECO:0007669"/>
    <property type="project" value="InterPro"/>
</dbReference>
<dbReference type="SUPFAM" id="SSF51905">
    <property type="entry name" value="FAD/NAD(P)-binding domain"/>
    <property type="match status" value="1"/>
</dbReference>
<evidence type="ECO:0000313" key="3">
    <source>
        <dbReference type="Proteomes" id="UP000642809"/>
    </source>
</evidence>
<protein>
    <submittedName>
        <fullName evidence="2">Oxidoreductase</fullName>
    </submittedName>
</protein>
<dbReference type="Proteomes" id="UP000642809">
    <property type="component" value="Unassembled WGS sequence"/>
</dbReference>
<dbReference type="EMBL" id="BMYF01000001">
    <property type="protein sequence ID" value="GHB24439.1"/>
    <property type="molecule type" value="Genomic_DNA"/>
</dbReference>
<reference evidence="2" key="1">
    <citation type="journal article" date="2014" name="Int. J. Syst. Evol. Microbiol.">
        <title>Complete genome sequence of Corynebacterium casei LMG S-19264T (=DSM 44701T), isolated from a smear-ripened cheese.</title>
        <authorList>
            <consortium name="US DOE Joint Genome Institute (JGI-PGF)"/>
            <person name="Walter F."/>
            <person name="Albersmeier A."/>
            <person name="Kalinowski J."/>
            <person name="Ruckert C."/>
        </authorList>
    </citation>
    <scope>NUCLEOTIDE SEQUENCE</scope>
    <source>
        <strain evidence="2">KCTC 23224</strain>
    </source>
</reference>
<dbReference type="PANTHER" id="PTHR42841">
    <property type="entry name" value="AMINE OXIDASE"/>
    <property type="match status" value="1"/>
</dbReference>
<comment type="caution">
    <text evidence="2">The sequence shown here is derived from an EMBL/GenBank/DDBJ whole genome shotgun (WGS) entry which is preliminary data.</text>
</comment>
<dbReference type="RefSeq" id="WP_189578423.1">
    <property type="nucleotide sequence ID" value="NZ_BMYF01000001.1"/>
</dbReference>
<accession>A0A8J3CUV5</accession>
<keyword evidence="3" id="KW-1185">Reference proteome</keyword>
<proteinExistence type="predicted"/>
<gene>
    <name evidence="2" type="ORF">GCM10008106_01460</name>
</gene>
<dbReference type="Pfam" id="PF01593">
    <property type="entry name" value="Amino_oxidase"/>
    <property type="match status" value="1"/>
</dbReference>
<sequence>MHEQKPVCIIGAGLSGLIAAYELEMAGYSPVILESSDGVGGRVRTDEVRGFLCDRGFQVLNTAYPEAQRYLDYDALDLRKFSPGAIVLRPGNSFAIHDPLRDPMKLFGMAFSEVGSLTDKVKIFTLTNQLKSQSEEQLFAEESKPTIQFLKEYGFSDIIINNFFKPFFKGIFLENELSTSSRMFKFVFRMFALGYAAVPAKGMGQISEQLKSKLQKTEIRLNTSVASITGTTIQLTNGEVLEARKIIVTCKPDLVIPQLQGQVNPYRKVVNVYFALDHSFTASPMISLITDSQFIINNLVFMTDVSKAYAPQGKALLSVSIVKPVKVDDKLISLIGIELEALTGISATHFEHITTYEITEALPDVQDMKGDITPTQCKLMDGVFLAGDHMLNASINAAMTSGRRAAEALILSEQPPL</sequence>
<feature type="domain" description="Amine oxidase" evidence="1">
    <location>
        <begin position="14"/>
        <end position="410"/>
    </location>
</feature>